<evidence type="ECO:0000313" key="3">
    <source>
        <dbReference type="Proteomes" id="UP000005952"/>
    </source>
</evidence>
<dbReference type="AlphaFoldDB" id="N0BEQ0"/>
<dbReference type="CDD" id="cd01038">
    <property type="entry name" value="Endonuclease_DUF559"/>
    <property type="match status" value="1"/>
</dbReference>
<dbReference type="RefSeq" id="WP_015598608.1">
    <property type="nucleotide sequence ID" value="NC_021172.1"/>
</dbReference>
<protein>
    <recommendedName>
        <fullName evidence="1">DUF559 domain-containing protein</fullName>
    </recommendedName>
</protein>
<accession>N0BEQ0</accession>
<dbReference type="PANTHER" id="PTHR38590">
    <property type="entry name" value="BLL0828 PROTEIN"/>
    <property type="match status" value="1"/>
</dbReference>
<dbReference type="STRING" id="670307.HYPDE_34568"/>
<dbReference type="EMBL" id="CP005587">
    <property type="protein sequence ID" value="AGK58585.1"/>
    <property type="molecule type" value="Genomic_DNA"/>
</dbReference>
<dbReference type="Gene3D" id="3.40.960.10">
    <property type="entry name" value="VSR Endonuclease"/>
    <property type="match status" value="1"/>
</dbReference>
<sequence>MRRSKPWVTNRARVLRSKDVAAEQSLWQALRNRSLGGFKFVRQEPIGDYFADFVYRELKLVVEVDGATHGAAEEQIEDRARETYLARSGYQVMRVSNENVRTNLSGVLDTIMAELNCKAELKIEQAAAPHPNPLPAGGERA</sequence>
<dbReference type="Pfam" id="PF04480">
    <property type="entry name" value="DUF559"/>
    <property type="match status" value="1"/>
</dbReference>
<dbReference type="InterPro" id="IPR011335">
    <property type="entry name" value="Restrct_endonuc-II-like"/>
</dbReference>
<gene>
    <name evidence="2" type="ORF">HYPDE_34568</name>
</gene>
<dbReference type="InterPro" id="IPR007569">
    <property type="entry name" value="DUF559"/>
</dbReference>
<dbReference type="KEGG" id="hdt:HYPDE_34568"/>
<name>N0BEQ0_9HYPH</name>
<dbReference type="Proteomes" id="UP000005952">
    <property type="component" value="Chromosome"/>
</dbReference>
<reference evidence="2 3" key="1">
    <citation type="journal article" date="2013" name="Genome Announc.">
        <title>Genome sequences for three denitrifying bacterial strains isolated from a uranium- and nitrate-contaminated subsurface environment.</title>
        <authorList>
            <person name="Venkatramanan R."/>
            <person name="Prakash O."/>
            <person name="Woyke T."/>
            <person name="Chain P."/>
            <person name="Goodwin L.A."/>
            <person name="Watson D."/>
            <person name="Brooks S."/>
            <person name="Kostka J.E."/>
            <person name="Green S.J."/>
        </authorList>
    </citation>
    <scope>NUCLEOTIDE SEQUENCE [LARGE SCALE GENOMIC DNA]</scope>
    <source>
        <strain evidence="2 3">1NES1</strain>
    </source>
</reference>
<proteinExistence type="predicted"/>
<dbReference type="HOGENOM" id="CLU_107928_3_0_5"/>
<dbReference type="InterPro" id="IPR047216">
    <property type="entry name" value="Endonuclease_DUF559_bact"/>
</dbReference>
<keyword evidence="3" id="KW-1185">Reference proteome</keyword>
<evidence type="ECO:0000259" key="1">
    <source>
        <dbReference type="Pfam" id="PF04480"/>
    </source>
</evidence>
<dbReference type="eggNOG" id="COG2852">
    <property type="taxonomic scope" value="Bacteria"/>
</dbReference>
<feature type="domain" description="DUF559" evidence="1">
    <location>
        <begin position="9"/>
        <end position="115"/>
    </location>
</feature>
<evidence type="ECO:0000313" key="2">
    <source>
        <dbReference type="EMBL" id="AGK58585.1"/>
    </source>
</evidence>
<dbReference type="SUPFAM" id="SSF52980">
    <property type="entry name" value="Restriction endonuclease-like"/>
    <property type="match status" value="1"/>
</dbReference>
<dbReference type="OrthoDB" id="9798754at2"/>
<dbReference type="PANTHER" id="PTHR38590:SF1">
    <property type="entry name" value="BLL0828 PROTEIN"/>
    <property type="match status" value="1"/>
</dbReference>
<organism evidence="2 3">
    <name type="scientific">Hyphomicrobium denitrificans 1NES1</name>
    <dbReference type="NCBI Taxonomy" id="670307"/>
    <lineage>
        <taxon>Bacteria</taxon>
        <taxon>Pseudomonadati</taxon>
        <taxon>Pseudomonadota</taxon>
        <taxon>Alphaproteobacteria</taxon>
        <taxon>Hyphomicrobiales</taxon>
        <taxon>Hyphomicrobiaceae</taxon>
        <taxon>Hyphomicrobium</taxon>
    </lineage>
</organism>